<name>A0A426JR53_9PSEU</name>
<gene>
    <name evidence="1" type="ORF">EIL87_16520</name>
</gene>
<dbReference type="Proteomes" id="UP000274515">
    <property type="component" value="Unassembled WGS sequence"/>
</dbReference>
<accession>A0A426JR53</accession>
<comment type="caution">
    <text evidence="1">The sequence shown here is derived from an EMBL/GenBank/DDBJ whole genome shotgun (WGS) entry which is preliminary data.</text>
</comment>
<sequence length="67" mass="7556">MKIFEIIADAPRSFMAGVVSLHQGTSVRTAALTGDRRVEKPRGFRVFPATLQHPRKSVRWLLLDPLI</sequence>
<evidence type="ECO:0000313" key="2">
    <source>
        <dbReference type="Proteomes" id="UP000274515"/>
    </source>
</evidence>
<organism evidence="1 2">
    <name type="scientific">Saccharopolyspora rhizosphaerae</name>
    <dbReference type="NCBI Taxonomy" id="2492662"/>
    <lineage>
        <taxon>Bacteria</taxon>
        <taxon>Bacillati</taxon>
        <taxon>Actinomycetota</taxon>
        <taxon>Actinomycetes</taxon>
        <taxon>Pseudonocardiales</taxon>
        <taxon>Pseudonocardiaceae</taxon>
        <taxon>Saccharopolyspora</taxon>
    </lineage>
</organism>
<dbReference type="AlphaFoldDB" id="A0A426JR53"/>
<proteinExistence type="predicted"/>
<dbReference type="EMBL" id="RSAA01000015">
    <property type="protein sequence ID" value="RRO15623.1"/>
    <property type="molecule type" value="Genomic_DNA"/>
</dbReference>
<reference evidence="1 2" key="1">
    <citation type="submission" date="2018-11" db="EMBL/GenBank/DDBJ databases">
        <title>Saccharopolyspora rhizosphaerae sp. nov., an actinomycete isolated from rhizosphere soil in Thailand.</title>
        <authorList>
            <person name="Intra B."/>
            <person name="Euanorasetr J."/>
            <person name="Take A."/>
            <person name="Inahashi Y."/>
            <person name="Mori M."/>
            <person name="Panbangred W."/>
            <person name="Matsumoto A."/>
        </authorList>
    </citation>
    <scope>NUCLEOTIDE SEQUENCE [LARGE SCALE GENOMIC DNA]</scope>
    <source>
        <strain evidence="1 2">H219</strain>
    </source>
</reference>
<dbReference type="RefSeq" id="WP_125091420.1">
    <property type="nucleotide sequence ID" value="NZ_RSAA01000015.1"/>
</dbReference>
<evidence type="ECO:0000313" key="1">
    <source>
        <dbReference type="EMBL" id="RRO15623.1"/>
    </source>
</evidence>
<keyword evidence="2" id="KW-1185">Reference proteome</keyword>
<protein>
    <submittedName>
        <fullName evidence="1">Uncharacterized protein</fullName>
    </submittedName>
</protein>
<dbReference type="OrthoDB" id="3696726at2"/>